<evidence type="ECO:0000313" key="2">
    <source>
        <dbReference type="Proteomes" id="UP000578036"/>
    </source>
</evidence>
<sequence length="211" mass="23788">MLDFEWHPGMSLKQTQKSIASLHARARDAGVGPVLEISTKSPDPLGVSLSAFNLKIRTKKYGQVFSVEMAYQSSKIFEHGGPYKDLLSMSSQEAKRDPRLKESGRLTGFSFFNLDFPLVPRTYFYDWLYINALRQSDEAAREVCNFEAFSDIVFNPAKSVNCQGFSAALFVALQRNDLISEDLADPQYFLDVVGTAYKANSNRQEAQRSFI</sequence>
<reference evidence="1 2" key="1">
    <citation type="submission" date="2020-08" db="EMBL/GenBank/DDBJ databases">
        <title>Genomic Encyclopedia of Type Strains, Phase IV (KMG-V): Genome sequencing to study the core and pangenomes of soil and plant-associated prokaryotes.</title>
        <authorList>
            <person name="Whitman W."/>
        </authorList>
    </citation>
    <scope>NUCLEOTIDE SEQUENCE [LARGE SCALE GENOMIC DNA]</scope>
    <source>
        <strain evidence="1 2">SLV-2362</strain>
    </source>
</reference>
<gene>
    <name evidence="1" type="ORF">FHX61_000618</name>
</gene>
<protein>
    <submittedName>
        <fullName evidence="1">Uncharacterized protein</fullName>
    </submittedName>
</protein>
<accession>A0A7W4V6J8</accession>
<dbReference type="AlphaFoldDB" id="A0A7W4V6J8"/>
<evidence type="ECO:0000313" key="1">
    <source>
        <dbReference type="EMBL" id="MBB3006002.1"/>
    </source>
</evidence>
<organism evidence="1 2">
    <name type="scientific">Cupriavidus alkaliphilus</name>
    <dbReference type="NCBI Taxonomy" id="942866"/>
    <lineage>
        <taxon>Bacteria</taxon>
        <taxon>Pseudomonadati</taxon>
        <taxon>Pseudomonadota</taxon>
        <taxon>Betaproteobacteria</taxon>
        <taxon>Burkholderiales</taxon>
        <taxon>Burkholderiaceae</taxon>
        <taxon>Cupriavidus</taxon>
    </lineage>
</organism>
<dbReference type="InterPro" id="IPR053913">
    <property type="entry name" value="NADAR-DarT1"/>
</dbReference>
<proteinExistence type="predicted"/>
<dbReference type="Pfam" id="PF22397">
    <property type="entry name" value="NADAR-DarT1"/>
    <property type="match status" value="1"/>
</dbReference>
<dbReference type="Proteomes" id="UP000578036">
    <property type="component" value="Unassembled WGS sequence"/>
</dbReference>
<name>A0A7W4V6J8_9BURK</name>
<comment type="caution">
    <text evidence="1">The sequence shown here is derived from an EMBL/GenBank/DDBJ whole genome shotgun (WGS) entry which is preliminary data.</text>
</comment>
<keyword evidence="2" id="KW-1185">Reference proteome</keyword>
<dbReference type="EMBL" id="JACHWF010000001">
    <property type="protein sequence ID" value="MBB3006002.1"/>
    <property type="molecule type" value="Genomic_DNA"/>
</dbReference>